<accession>A0A847SLB1</accession>
<dbReference type="Proteomes" id="UP000552864">
    <property type="component" value="Unassembled WGS sequence"/>
</dbReference>
<keyword evidence="2" id="KW-1185">Reference proteome</keyword>
<sequence>MMQTYAAAQVSFVFLPEVQGRTLDGLFQVRIAGPASERFMARLQVTVTVPREGKVVTIKTKPFEVRPGVNPLPAGLISGAGINFGNGKIATICRQSGYFTEGDYEYCFELLGEANHGGESLGTQCFDYYLQPFSPLLLTSPADEDDICDKRPSFYWQPLLPAIPGLQYRLLLVELKPGQAKTEALRYNFPVINQQYINLPMLFFPPSAKALEEGREYVWQVTAYKEQLILANSEIWTFKVNCTDSSKPFVPESFRNIEDLVKGNFYVARGRLLFAVHNIYDKADLQYNITCITKPEQVVKKLPTIKLERGNNHVIIDLTDNKSFTDGYYYQLSVRLPDGESYQLRFLYKNEVE</sequence>
<evidence type="ECO:0000313" key="2">
    <source>
        <dbReference type="Proteomes" id="UP000552864"/>
    </source>
</evidence>
<dbReference type="Gene3D" id="2.60.40.10">
    <property type="entry name" value="Immunoglobulins"/>
    <property type="match status" value="1"/>
</dbReference>
<comment type="caution">
    <text evidence="1">The sequence shown here is derived from an EMBL/GenBank/DDBJ whole genome shotgun (WGS) entry which is preliminary data.</text>
</comment>
<dbReference type="AlphaFoldDB" id="A0A847SLB1"/>
<protein>
    <submittedName>
        <fullName evidence="1">DUF928 domain-containing protein</fullName>
    </submittedName>
</protein>
<dbReference type="EMBL" id="JABAHZ010000004">
    <property type="protein sequence ID" value="NLR80944.1"/>
    <property type="molecule type" value="Genomic_DNA"/>
</dbReference>
<dbReference type="RefSeq" id="WP_168740574.1">
    <property type="nucleotide sequence ID" value="NZ_JABAHZ010000004.1"/>
</dbReference>
<reference evidence="1 2" key="1">
    <citation type="submission" date="2020-04" db="EMBL/GenBank/DDBJ databases">
        <authorList>
            <person name="Yin C."/>
        </authorList>
    </citation>
    <scope>NUCLEOTIDE SEQUENCE [LARGE SCALE GENOMIC DNA]</scope>
    <source>
        <strain evidence="1 2">Ak56</strain>
    </source>
</reference>
<gene>
    <name evidence="1" type="ORF">HGH91_20100</name>
</gene>
<dbReference type="InterPro" id="IPR013783">
    <property type="entry name" value="Ig-like_fold"/>
</dbReference>
<evidence type="ECO:0000313" key="1">
    <source>
        <dbReference type="EMBL" id="NLR80944.1"/>
    </source>
</evidence>
<organism evidence="1 2">
    <name type="scientific">Chitinophaga eiseniae</name>
    <dbReference type="NCBI Taxonomy" id="634771"/>
    <lineage>
        <taxon>Bacteria</taxon>
        <taxon>Pseudomonadati</taxon>
        <taxon>Bacteroidota</taxon>
        <taxon>Chitinophagia</taxon>
        <taxon>Chitinophagales</taxon>
        <taxon>Chitinophagaceae</taxon>
        <taxon>Chitinophaga</taxon>
    </lineage>
</organism>
<proteinExistence type="predicted"/>
<name>A0A847SLB1_9BACT</name>